<evidence type="ECO:0000313" key="3">
    <source>
        <dbReference type="Proteomes" id="UP001234178"/>
    </source>
</evidence>
<feature type="region of interest" description="Disordered" evidence="1">
    <location>
        <begin position="72"/>
        <end position="94"/>
    </location>
</feature>
<dbReference type="EMBL" id="JAOYFB010000016">
    <property type="protein sequence ID" value="KAK4017747.1"/>
    <property type="molecule type" value="Genomic_DNA"/>
</dbReference>
<organism evidence="2 3">
    <name type="scientific">Daphnia magna</name>
    <dbReference type="NCBI Taxonomy" id="35525"/>
    <lineage>
        <taxon>Eukaryota</taxon>
        <taxon>Metazoa</taxon>
        <taxon>Ecdysozoa</taxon>
        <taxon>Arthropoda</taxon>
        <taxon>Crustacea</taxon>
        <taxon>Branchiopoda</taxon>
        <taxon>Diplostraca</taxon>
        <taxon>Cladocera</taxon>
        <taxon>Anomopoda</taxon>
        <taxon>Daphniidae</taxon>
        <taxon>Daphnia</taxon>
    </lineage>
</organism>
<gene>
    <name evidence="2" type="ORF">OUZ56_033470</name>
</gene>
<accession>A0ABQ9ZXX7</accession>
<keyword evidence="3" id="KW-1185">Reference proteome</keyword>
<comment type="caution">
    <text evidence="2">The sequence shown here is derived from an EMBL/GenBank/DDBJ whole genome shotgun (WGS) entry which is preliminary data.</text>
</comment>
<dbReference type="Proteomes" id="UP001234178">
    <property type="component" value="Unassembled WGS sequence"/>
</dbReference>
<name>A0ABQ9ZXX7_9CRUS</name>
<evidence type="ECO:0000256" key="1">
    <source>
        <dbReference type="SAM" id="MobiDB-lite"/>
    </source>
</evidence>
<sequence>MTEQAIANANTVPFFTIAEAVHQSACVRNEEIVTPLSHAPAGPSDRAEQEFDIANNSTASFFLVAKASQQSNCDGNAEPVTPPADRSPTGSKQETTELIVEDFPDVEVGSRFSYYVLRGKRGKKLNYKDYQKLGPQTRPWHSSLPFFFYEDMEIQLDGTFLAYVTLPLDWWASSPISPRFPSLNAGILGLQQHPTVKAKHSKAVRNVVEISYSVYKTKARQC</sequence>
<proteinExistence type="predicted"/>
<reference evidence="2 3" key="1">
    <citation type="journal article" date="2023" name="Nucleic Acids Res.">
        <title>The hologenome of Daphnia magna reveals possible DNA methylation and microbiome-mediated evolution of the host genome.</title>
        <authorList>
            <person name="Chaturvedi A."/>
            <person name="Li X."/>
            <person name="Dhandapani V."/>
            <person name="Marshall H."/>
            <person name="Kissane S."/>
            <person name="Cuenca-Cambronero M."/>
            <person name="Asole G."/>
            <person name="Calvet F."/>
            <person name="Ruiz-Romero M."/>
            <person name="Marangio P."/>
            <person name="Guigo R."/>
            <person name="Rago D."/>
            <person name="Mirbahai L."/>
            <person name="Eastwood N."/>
            <person name="Colbourne J.K."/>
            <person name="Zhou J."/>
            <person name="Mallon E."/>
            <person name="Orsini L."/>
        </authorList>
    </citation>
    <scope>NUCLEOTIDE SEQUENCE [LARGE SCALE GENOMIC DNA]</scope>
    <source>
        <strain evidence="2">LRV0_1</strain>
    </source>
</reference>
<protein>
    <submittedName>
        <fullName evidence="2">Uncharacterized protein</fullName>
    </submittedName>
</protein>
<evidence type="ECO:0000313" key="2">
    <source>
        <dbReference type="EMBL" id="KAK4017747.1"/>
    </source>
</evidence>